<organism evidence="2 3">
    <name type="scientific">Kalanchoe fedtschenkoi</name>
    <name type="common">Lavender scallops</name>
    <name type="synonym">South American air plant</name>
    <dbReference type="NCBI Taxonomy" id="63787"/>
    <lineage>
        <taxon>Eukaryota</taxon>
        <taxon>Viridiplantae</taxon>
        <taxon>Streptophyta</taxon>
        <taxon>Embryophyta</taxon>
        <taxon>Tracheophyta</taxon>
        <taxon>Spermatophyta</taxon>
        <taxon>Magnoliopsida</taxon>
        <taxon>eudicotyledons</taxon>
        <taxon>Gunneridae</taxon>
        <taxon>Pentapetalae</taxon>
        <taxon>Saxifragales</taxon>
        <taxon>Crassulaceae</taxon>
        <taxon>Kalanchoe</taxon>
    </lineage>
</organism>
<evidence type="ECO:0000256" key="1">
    <source>
        <dbReference type="SAM" id="MobiDB-lite"/>
    </source>
</evidence>
<dbReference type="Gramene" id="Kaladp0318s0008.1.v1.1">
    <property type="protein sequence ID" value="Kaladp0318s0008.1.v1.1.CDS.1"/>
    <property type="gene ID" value="Kaladp0318s0008.v1.1"/>
</dbReference>
<proteinExistence type="predicted"/>
<dbReference type="Pfam" id="PF07800">
    <property type="entry name" value="DUF1644"/>
    <property type="match status" value="1"/>
</dbReference>
<evidence type="ECO:0000313" key="2">
    <source>
        <dbReference type="EnsemblPlants" id="Kaladp0318s0008.1.v1.1.CDS.1"/>
    </source>
</evidence>
<keyword evidence="3" id="KW-1185">Reference proteome</keyword>
<dbReference type="EnsemblPlants" id="Kaladp0318s0008.1.v1.1">
    <property type="protein sequence ID" value="Kaladp0318s0008.1.v1.1.CDS.1"/>
    <property type="gene ID" value="Kaladp0318s0008.v1.1"/>
</dbReference>
<reference evidence="2" key="1">
    <citation type="submission" date="2021-01" db="UniProtKB">
        <authorList>
            <consortium name="EnsemblPlants"/>
        </authorList>
    </citation>
    <scope>IDENTIFICATION</scope>
</reference>
<feature type="compositionally biased region" description="Basic residues" evidence="1">
    <location>
        <begin position="1"/>
        <end position="12"/>
    </location>
</feature>
<feature type="region of interest" description="Disordered" evidence="1">
    <location>
        <begin position="1"/>
        <end position="20"/>
    </location>
</feature>
<dbReference type="PANTHER" id="PTHR31197">
    <property type="entry name" value="OS01G0612600 PROTEIN"/>
    <property type="match status" value="1"/>
</dbReference>
<dbReference type="AlphaFoldDB" id="A0A7N0V9I8"/>
<sequence>MARISKRLRKSGSGRVKGASTALCSPHQNISGDINGPTEKKLWEAARCSVCMECPHNAVLLLCSSHHKGCRPYMCATSHRFSNCLDQYKKAYTKTTAIQNAQLGSMGASKSVSDLSDEKVEVAELSCPLCRGQVKGWTVVESARGYLNSKKRTCMHDKCCFVGNYRRLRKHVKTHHPLAKPRQVDPALEAKWKRFERERERDDVISTVTSSMPGAIVLGDYVIERTYHDRSSYDDSDISSCDSDDSEIYVFHRRAFGGRHTSDGQHNALTFPLHRRFFTDRSNMHPPRGGGRRSRGNRGWHL</sequence>
<feature type="compositionally biased region" description="Basic residues" evidence="1">
    <location>
        <begin position="290"/>
        <end position="302"/>
    </location>
</feature>
<protein>
    <submittedName>
        <fullName evidence="2">Uncharacterized protein</fullName>
    </submittedName>
</protein>
<name>A0A7N0V9I8_KALFE</name>
<feature type="region of interest" description="Disordered" evidence="1">
    <location>
        <begin position="279"/>
        <end position="302"/>
    </location>
</feature>
<dbReference type="Proteomes" id="UP000594263">
    <property type="component" value="Unplaced"/>
</dbReference>
<accession>A0A7N0V9I8</accession>
<evidence type="ECO:0000313" key="3">
    <source>
        <dbReference type="Proteomes" id="UP000594263"/>
    </source>
</evidence>
<dbReference type="InterPro" id="IPR012866">
    <property type="entry name" value="DUF1644"/>
</dbReference>
<dbReference type="PANTHER" id="PTHR31197:SF21">
    <property type="entry name" value="C2H2-TYPE DOMAIN-CONTAINING PROTEIN"/>
    <property type="match status" value="1"/>
</dbReference>